<evidence type="ECO:0000313" key="3">
    <source>
        <dbReference type="Proteomes" id="UP000295131"/>
    </source>
</evidence>
<dbReference type="AlphaFoldDB" id="A0A4R5PNS8"/>
<dbReference type="Proteomes" id="UP000295131">
    <property type="component" value="Unassembled WGS sequence"/>
</dbReference>
<keyword evidence="3" id="KW-1185">Reference proteome</keyword>
<reference evidence="2 3" key="1">
    <citation type="journal article" date="2013" name="Int. J. Syst. Evol. Microbiol.">
        <title>Hoeflea suaedae sp. nov., an endophytic bacterium isolated from the root of the halophyte Suaeda maritima.</title>
        <authorList>
            <person name="Chung E.J."/>
            <person name="Park J.A."/>
            <person name="Pramanik P."/>
            <person name="Bibi F."/>
            <person name="Jeon C.O."/>
            <person name="Chung Y.R."/>
        </authorList>
    </citation>
    <scope>NUCLEOTIDE SEQUENCE [LARGE SCALE GENOMIC DNA]</scope>
    <source>
        <strain evidence="2 3">YC6898</strain>
    </source>
</reference>
<comment type="caution">
    <text evidence="2">The sequence shown here is derived from an EMBL/GenBank/DDBJ whole genome shotgun (WGS) entry which is preliminary data.</text>
</comment>
<organism evidence="2 3">
    <name type="scientific">Pseudohoeflea suaedae</name>
    <dbReference type="NCBI Taxonomy" id="877384"/>
    <lineage>
        <taxon>Bacteria</taxon>
        <taxon>Pseudomonadati</taxon>
        <taxon>Pseudomonadota</taxon>
        <taxon>Alphaproteobacteria</taxon>
        <taxon>Hyphomicrobiales</taxon>
        <taxon>Rhizobiaceae</taxon>
        <taxon>Pseudohoeflea</taxon>
    </lineage>
</organism>
<sequence length="192" mass="20842">MTDGNGRRRVSAGPAHSVRNAVTDTERAFSLGPDRINWSENGQTQSIRYADISAINLITYAGAGATIAQATIETRDGGAIKIRSHHYKGLARFENRRATYGAFMRELCRRVAEAAPDAKFTQGNTLFMLMWAGAALLMITLAIFVVVIATRTGDLPLMAIFIILVGGPIAIREVLKGGRKAFDPRDPPAKLL</sequence>
<keyword evidence="1" id="KW-0472">Membrane</keyword>
<dbReference type="EMBL" id="SMSI01000001">
    <property type="protein sequence ID" value="TDH38639.1"/>
    <property type="molecule type" value="Genomic_DNA"/>
</dbReference>
<protein>
    <submittedName>
        <fullName evidence="2">Uncharacterized protein</fullName>
    </submittedName>
</protein>
<keyword evidence="1" id="KW-0812">Transmembrane</keyword>
<dbReference type="RefSeq" id="WP_133283473.1">
    <property type="nucleotide sequence ID" value="NZ_SMSI01000001.1"/>
</dbReference>
<evidence type="ECO:0000313" key="2">
    <source>
        <dbReference type="EMBL" id="TDH38639.1"/>
    </source>
</evidence>
<keyword evidence="1" id="KW-1133">Transmembrane helix</keyword>
<dbReference type="OrthoDB" id="8456481at2"/>
<feature type="transmembrane region" description="Helical" evidence="1">
    <location>
        <begin position="155"/>
        <end position="175"/>
    </location>
</feature>
<accession>A0A4R5PNS8</accession>
<name>A0A4R5PNS8_9HYPH</name>
<gene>
    <name evidence="2" type="ORF">E2A64_05945</name>
</gene>
<feature type="transmembrane region" description="Helical" evidence="1">
    <location>
        <begin position="126"/>
        <end position="149"/>
    </location>
</feature>
<evidence type="ECO:0000256" key="1">
    <source>
        <dbReference type="SAM" id="Phobius"/>
    </source>
</evidence>
<proteinExistence type="predicted"/>